<keyword evidence="4" id="KW-0235">DNA replication</keyword>
<evidence type="ECO:0000256" key="1">
    <source>
        <dbReference type="ARBA" id="ARBA00010462"/>
    </source>
</evidence>
<dbReference type="GO" id="GO:0043626">
    <property type="term" value="C:PCNA complex"/>
    <property type="evidence" value="ECO:0007669"/>
    <property type="project" value="TreeGrafter"/>
</dbReference>
<gene>
    <name evidence="8" type="ORF">DGYR_LOCUS13724</name>
</gene>
<keyword evidence="3" id="KW-0539">Nucleus</keyword>
<dbReference type="Gene3D" id="3.70.10.10">
    <property type="match status" value="2"/>
</dbReference>
<proteinExistence type="inferred from homology"/>
<dbReference type="PRINTS" id="PR00339">
    <property type="entry name" value="PCNACYCLIN"/>
</dbReference>
<reference evidence="8 9" key="1">
    <citation type="submission" date="2020-08" db="EMBL/GenBank/DDBJ databases">
        <authorList>
            <person name="Hejnol A."/>
        </authorList>
    </citation>
    <scope>NUCLEOTIDE SEQUENCE [LARGE SCALE GENOMIC DNA]</scope>
</reference>
<protein>
    <recommendedName>
        <fullName evidence="3">DNA sliding clamp PCNA</fullName>
    </recommendedName>
</protein>
<dbReference type="CDD" id="cd00577">
    <property type="entry name" value="PCNA"/>
    <property type="match status" value="1"/>
</dbReference>
<evidence type="ECO:0000259" key="7">
    <source>
        <dbReference type="Pfam" id="PF02747"/>
    </source>
</evidence>
<dbReference type="PANTHER" id="PTHR11352:SF0">
    <property type="entry name" value="PROLIFERATING CELL NUCLEAR ANTIGEN"/>
    <property type="match status" value="1"/>
</dbReference>
<evidence type="ECO:0000259" key="6">
    <source>
        <dbReference type="Pfam" id="PF00705"/>
    </source>
</evidence>
<dbReference type="PANTHER" id="PTHR11352">
    <property type="entry name" value="PROLIFERATING CELL NUCLEAR ANTIGEN"/>
    <property type="match status" value="1"/>
</dbReference>
<dbReference type="Pfam" id="PF02747">
    <property type="entry name" value="PCNA_C"/>
    <property type="match status" value="1"/>
</dbReference>
<dbReference type="SUPFAM" id="SSF55979">
    <property type="entry name" value="DNA clamp"/>
    <property type="match status" value="1"/>
</dbReference>
<dbReference type="InterPro" id="IPR022649">
    <property type="entry name" value="Pr_cel_nuc_antig_C"/>
</dbReference>
<feature type="region of interest" description="Disordered" evidence="5">
    <location>
        <begin position="1"/>
        <end position="26"/>
    </location>
</feature>
<accession>A0A7I8WE61</accession>
<evidence type="ECO:0000313" key="8">
    <source>
        <dbReference type="EMBL" id="CAD5126482.1"/>
    </source>
</evidence>
<feature type="domain" description="Proliferating cell nuclear antigen PCNA N-terminal" evidence="6">
    <location>
        <begin position="34"/>
        <end position="100"/>
    </location>
</feature>
<sequence>MFELSIDEKRPVEEDNSQKRAKKQLEDEEKSTIMRTALFRKIIESVAEIVDDVDINITQEGLSIQFMDAMNVTMMNVFLPESTFDMFSEDNPEFLNIKFETEACTADYVIKLQNIGSESYNIPAIEFTAEAEMKSSDFLMMRQSAGNFAEYITVEASDSTINLSQSGEMISSKTKNKAAETGKYNIRVNITEEVSVEISMKYMNCVTKTARYCPNIKLCLGVNEPVFFEFKLKEGGHINYFIAPKMDEE</sequence>
<comment type="similarity">
    <text evidence="1 4">Belongs to the PCNA family.</text>
</comment>
<dbReference type="GO" id="GO:0006298">
    <property type="term" value="P:mismatch repair"/>
    <property type="evidence" value="ECO:0007669"/>
    <property type="project" value="TreeGrafter"/>
</dbReference>
<dbReference type="GO" id="GO:0003677">
    <property type="term" value="F:DNA binding"/>
    <property type="evidence" value="ECO:0007669"/>
    <property type="project" value="UniProtKB-KW"/>
</dbReference>
<evidence type="ECO:0000256" key="3">
    <source>
        <dbReference type="RuleBase" id="RU000641"/>
    </source>
</evidence>
<dbReference type="Proteomes" id="UP000549394">
    <property type="component" value="Unassembled WGS sequence"/>
</dbReference>
<evidence type="ECO:0000256" key="2">
    <source>
        <dbReference type="ARBA" id="ARBA00023125"/>
    </source>
</evidence>
<organism evidence="8 9">
    <name type="scientific">Dimorphilus gyrociliatus</name>
    <dbReference type="NCBI Taxonomy" id="2664684"/>
    <lineage>
        <taxon>Eukaryota</taxon>
        <taxon>Metazoa</taxon>
        <taxon>Spiralia</taxon>
        <taxon>Lophotrochozoa</taxon>
        <taxon>Annelida</taxon>
        <taxon>Polychaeta</taxon>
        <taxon>Polychaeta incertae sedis</taxon>
        <taxon>Dinophilidae</taxon>
        <taxon>Dimorphilus</taxon>
    </lineage>
</organism>
<dbReference type="InterPro" id="IPR046938">
    <property type="entry name" value="DNA_clamp_sf"/>
</dbReference>
<dbReference type="InterPro" id="IPR022648">
    <property type="entry name" value="Pr_cel_nuc_antig_N"/>
</dbReference>
<dbReference type="GO" id="GO:0006272">
    <property type="term" value="P:leading strand elongation"/>
    <property type="evidence" value="ECO:0007669"/>
    <property type="project" value="TreeGrafter"/>
</dbReference>
<evidence type="ECO:0000256" key="4">
    <source>
        <dbReference type="RuleBase" id="RU003671"/>
    </source>
</evidence>
<keyword evidence="9" id="KW-1185">Reference proteome</keyword>
<dbReference type="GO" id="GO:0006275">
    <property type="term" value="P:regulation of DNA replication"/>
    <property type="evidence" value="ECO:0007669"/>
    <property type="project" value="InterPro"/>
</dbReference>
<dbReference type="OrthoDB" id="534348at2759"/>
<dbReference type="AlphaFoldDB" id="A0A7I8WE61"/>
<dbReference type="NCBIfam" id="TIGR00590">
    <property type="entry name" value="pcna"/>
    <property type="match status" value="1"/>
</dbReference>
<comment type="caution">
    <text evidence="8">The sequence shown here is derived from an EMBL/GenBank/DDBJ whole genome shotgun (WGS) entry which is preliminary data.</text>
</comment>
<dbReference type="InterPro" id="IPR000730">
    <property type="entry name" value="Pr_cel_nuc_antig"/>
</dbReference>
<dbReference type="GO" id="GO:0019985">
    <property type="term" value="P:translesion synthesis"/>
    <property type="evidence" value="ECO:0007669"/>
    <property type="project" value="TreeGrafter"/>
</dbReference>
<feature type="domain" description="Proliferating cell nuclear antigen PCNA C-terminal" evidence="7">
    <location>
        <begin position="122"/>
        <end position="245"/>
    </location>
</feature>
<dbReference type="EMBL" id="CAJFCJ010000051">
    <property type="protein sequence ID" value="CAD5126482.1"/>
    <property type="molecule type" value="Genomic_DNA"/>
</dbReference>
<name>A0A7I8WE61_9ANNE</name>
<evidence type="ECO:0000313" key="9">
    <source>
        <dbReference type="Proteomes" id="UP000549394"/>
    </source>
</evidence>
<evidence type="ECO:0000256" key="5">
    <source>
        <dbReference type="SAM" id="MobiDB-lite"/>
    </source>
</evidence>
<dbReference type="Pfam" id="PF00705">
    <property type="entry name" value="PCNA_N"/>
    <property type="match status" value="1"/>
</dbReference>
<comment type="function">
    <text evidence="3">This protein is an auxiliary protein of DNA polymerase delta and is involved in the control of eukaryotic DNA replication by increasing the polymerase's processivity during elongation of the leading strand.</text>
</comment>
<keyword evidence="2 4" id="KW-0238">DNA-binding</keyword>
<dbReference type="GO" id="GO:0030337">
    <property type="term" value="F:DNA polymerase processivity factor activity"/>
    <property type="evidence" value="ECO:0007669"/>
    <property type="project" value="InterPro"/>
</dbReference>
<comment type="subcellular location">
    <subcellularLocation>
        <location evidence="3">Nucleus</location>
    </subcellularLocation>
</comment>
<feature type="compositionally biased region" description="Basic and acidic residues" evidence="5">
    <location>
        <begin position="1"/>
        <end position="18"/>
    </location>
</feature>